<keyword evidence="4" id="KW-0798">TonB box</keyword>
<keyword evidence="8" id="KW-0675">Receptor</keyword>
<dbReference type="PANTHER" id="PTHR40980">
    <property type="entry name" value="PLUG DOMAIN-CONTAINING PROTEIN"/>
    <property type="match status" value="1"/>
</dbReference>
<dbReference type="Pfam" id="PF00593">
    <property type="entry name" value="TonB_dep_Rec_b-barrel"/>
    <property type="match status" value="1"/>
</dbReference>
<dbReference type="Gene3D" id="2.170.130.10">
    <property type="entry name" value="TonB-dependent receptor, plug domain"/>
    <property type="match status" value="1"/>
</dbReference>
<keyword evidence="9" id="KW-1185">Reference proteome</keyword>
<gene>
    <name evidence="8" type="ORF">J2792_000949</name>
</gene>
<dbReference type="Gene3D" id="2.40.170.20">
    <property type="entry name" value="TonB-dependent receptor, beta-barrel domain"/>
    <property type="match status" value="1"/>
</dbReference>
<feature type="domain" description="TonB-dependent receptor plug" evidence="7">
    <location>
        <begin position="63"/>
        <end position="163"/>
    </location>
</feature>
<dbReference type="InterPro" id="IPR012910">
    <property type="entry name" value="Plug_dom"/>
</dbReference>
<reference evidence="8 9" key="1">
    <citation type="submission" date="2023-07" db="EMBL/GenBank/DDBJ databases">
        <title>Sorghum-associated microbial communities from plants grown in Nebraska, USA.</title>
        <authorList>
            <person name="Schachtman D."/>
        </authorList>
    </citation>
    <scope>NUCLEOTIDE SEQUENCE [LARGE SCALE GENOMIC DNA]</scope>
    <source>
        <strain evidence="8 9">DS1027</strain>
    </source>
</reference>
<comment type="caution">
    <text evidence="8">The sequence shown here is derived from an EMBL/GenBank/DDBJ whole genome shotgun (WGS) entry which is preliminary data.</text>
</comment>
<accession>A0ABU1MIG9</accession>
<proteinExistence type="inferred from homology"/>
<feature type="chain" id="PRO_5046745748" evidence="5">
    <location>
        <begin position="27"/>
        <end position="889"/>
    </location>
</feature>
<evidence type="ECO:0000259" key="7">
    <source>
        <dbReference type="Pfam" id="PF07715"/>
    </source>
</evidence>
<dbReference type="InterPro" id="IPR037066">
    <property type="entry name" value="Plug_dom_sf"/>
</dbReference>
<evidence type="ECO:0000256" key="2">
    <source>
        <dbReference type="ARBA" id="ARBA00023136"/>
    </source>
</evidence>
<dbReference type="InterPro" id="IPR000531">
    <property type="entry name" value="Beta-barrel_TonB"/>
</dbReference>
<dbReference type="NCBIfam" id="TIGR01782">
    <property type="entry name" value="TonB-Xanth-Caul"/>
    <property type="match status" value="1"/>
</dbReference>
<keyword evidence="5" id="KW-0732">Signal</keyword>
<comment type="subcellular location">
    <subcellularLocation>
        <location evidence="1 4">Cell outer membrane</location>
    </subcellularLocation>
</comment>
<protein>
    <submittedName>
        <fullName evidence="8">TonB-dependent receptor</fullName>
    </submittedName>
</protein>
<evidence type="ECO:0000256" key="5">
    <source>
        <dbReference type="SAM" id="SignalP"/>
    </source>
</evidence>
<evidence type="ECO:0000256" key="4">
    <source>
        <dbReference type="RuleBase" id="RU003357"/>
    </source>
</evidence>
<organism evidence="8 9">
    <name type="scientific">Novosphingobium capsulatum</name>
    <dbReference type="NCBI Taxonomy" id="13688"/>
    <lineage>
        <taxon>Bacteria</taxon>
        <taxon>Pseudomonadati</taxon>
        <taxon>Pseudomonadota</taxon>
        <taxon>Alphaproteobacteria</taxon>
        <taxon>Sphingomonadales</taxon>
        <taxon>Sphingomonadaceae</taxon>
        <taxon>Novosphingobium</taxon>
    </lineage>
</organism>
<evidence type="ECO:0000256" key="3">
    <source>
        <dbReference type="ARBA" id="ARBA00023237"/>
    </source>
</evidence>
<dbReference type="PANTHER" id="PTHR40980:SF3">
    <property type="entry name" value="TONB-DEPENDENT RECEPTOR-LIKE BETA-BARREL DOMAIN-CONTAINING PROTEIN"/>
    <property type="match status" value="1"/>
</dbReference>
<dbReference type="InterPro" id="IPR010104">
    <property type="entry name" value="TonB_rcpt_bac"/>
</dbReference>
<evidence type="ECO:0000259" key="6">
    <source>
        <dbReference type="Pfam" id="PF00593"/>
    </source>
</evidence>
<name>A0ABU1MIG9_9SPHN</name>
<feature type="signal peptide" evidence="5">
    <location>
        <begin position="1"/>
        <end position="26"/>
    </location>
</feature>
<feature type="domain" description="TonB-dependent receptor-like beta-barrel" evidence="6">
    <location>
        <begin position="320"/>
        <end position="855"/>
    </location>
</feature>
<dbReference type="Proteomes" id="UP001184150">
    <property type="component" value="Unassembled WGS sequence"/>
</dbReference>
<sequence>MHLDFRRVLCATSVLALAVGSNAAFAQSADSVAAPQAAAEAASDQAIVVTGLRASLRDALNAKRNTAVVAETISSKDIGVLPDVTIADSLGRLPGVTATRDRGNASQAAVRGLGPRLVLGLINGREVASSEPDRNVRWEIYPSEIVSSVAVYKGQSANFIAGGVAATIDIQTIKPLDYHGPALTVRGGAIYNDGGKDIPGYSGLGARGSAQYVGKLTDNLGLVLGGTYQRQKNGFESFQGWGYNTPDTGTPPTDASGNKINAPWGAQSEVKGLTETRWSTTAALQWKPGSYWDITLDGLYSNIKINENQAQQWYGRSNGWGDWGGNFGQPGDIYQPGNYTLAGNTVTGATLNNYSSVTNVFGKYTEDKTLFVSGLNAKYDDGTWSVKTDVSYSSAKRNNLYRSVATEFYPSSTTFATGAGQVPSLSVSGANVGDTSAQTVQSYYPGLYDGPQRLHDDLGAGQIDIRRAVNSGWLAGVGVGLRYSNRVKSLAYGSGSVGTIGGGNVTLNAADLTAFNVRNFSVPTMVYGNFDTIAAQSVVYTPGADDPTKGWRVREDDMEGYVMADLGGNGFSGNVGVRFVDVVTHSTAAGSSTSWDPAANNGSGANVTTIFPIQGNSHYFRALPSINLNFELTDTLKLRVAAARVISRPPLDELRANRILSVYPPQLTGSAGNPNLRPFMATQGDISAEWYFHKDALLAVAGYYKDVDTNIGYTQTTQNIGGADYLITGPANGKGGYIAGVETTLQMPFYFIPGLDKFGIYANAAFVKSDLKELAPKANPFPAVGLADFTGEFDLWYSDHGIDARLALKHHSPFTVIYGWDASQLTRLDSETTLGASIGYSITKNISVRVQANNLTNQVARFYWNNDPNQIARYEKYGRSYLADVTVRY</sequence>
<evidence type="ECO:0000256" key="1">
    <source>
        <dbReference type="ARBA" id="ARBA00004442"/>
    </source>
</evidence>
<keyword evidence="3" id="KW-0998">Cell outer membrane</keyword>
<dbReference type="RefSeq" id="WP_309804545.1">
    <property type="nucleotide sequence ID" value="NZ_JAVDRD010000002.1"/>
</dbReference>
<dbReference type="InterPro" id="IPR036942">
    <property type="entry name" value="Beta-barrel_TonB_sf"/>
</dbReference>
<dbReference type="EMBL" id="JAVDRD010000002">
    <property type="protein sequence ID" value="MDR6510089.1"/>
    <property type="molecule type" value="Genomic_DNA"/>
</dbReference>
<comment type="similarity">
    <text evidence="4">Belongs to the TonB-dependent receptor family.</text>
</comment>
<dbReference type="Pfam" id="PF07715">
    <property type="entry name" value="Plug"/>
    <property type="match status" value="1"/>
</dbReference>
<evidence type="ECO:0000313" key="8">
    <source>
        <dbReference type="EMBL" id="MDR6510089.1"/>
    </source>
</evidence>
<evidence type="ECO:0000313" key="9">
    <source>
        <dbReference type="Proteomes" id="UP001184150"/>
    </source>
</evidence>
<dbReference type="SUPFAM" id="SSF56935">
    <property type="entry name" value="Porins"/>
    <property type="match status" value="1"/>
</dbReference>
<keyword evidence="2 4" id="KW-0472">Membrane</keyword>